<name>A0A9P8VG67_9PEZI</name>
<dbReference type="EMBL" id="JAGSXJ010000006">
    <property type="protein sequence ID" value="KAH6690633.1"/>
    <property type="molecule type" value="Genomic_DNA"/>
</dbReference>
<dbReference type="Proteomes" id="UP000770015">
    <property type="component" value="Unassembled WGS sequence"/>
</dbReference>
<dbReference type="InterPro" id="IPR021822">
    <property type="entry name" value="DUF3405"/>
</dbReference>
<dbReference type="PANTHER" id="PTHR36205:SF3">
    <property type="entry name" value="MAJOR FACILITATOR SUPERFAMILY TRANSPORTER"/>
    <property type="match status" value="1"/>
</dbReference>
<feature type="region of interest" description="Disordered" evidence="1">
    <location>
        <begin position="1"/>
        <end position="27"/>
    </location>
</feature>
<accession>A0A9P8VG67</accession>
<feature type="compositionally biased region" description="Low complexity" evidence="1">
    <location>
        <begin position="1"/>
        <end position="22"/>
    </location>
</feature>
<gene>
    <name evidence="3" type="ORF">F5X68DRAFT_71623</name>
</gene>
<organism evidence="3 4">
    <name type="scientific">Plectosphaerella plurivora</name>
    <dbReference type="NCBI Taxonomy" id="936078"/>
    <lineage>
        <taxon>Eukaryota</taxon>
        <taxon>Fungi</taxon>
        <taxon>Dikarya</taxon>
        <taxon>Ascomycota</taxon>
        <taxon>Pezizomycotina</taxon>
        <taxon>Sordariomycetes</taxon>
        <taxon>Hypocreomycetidae</taxon>
        <taxon>Glomerellales</taxon>
        <taxon>Plectosphaerellaceae</taxon>
        <taxon>Plectosphaerella</taxon>
    </lineage>
</organism>
<protein>
    <recommendedName>
        <fullName evidence="5">Major facilitator superfamily transporter</fullName>
    </recommendedName>
</protein>
<comment type="caution">
    <text evidence="3">The sequence shown here is derived from an EMBL/GenBank/DDBJ whole genome shotgun (WGS) entry which is preliminary data.</text>
</comment>
<keyword evidence="2" id="KW-0472">Membrane</keyword>
<evidence type="ECO:0008006" key="5">
    <source>
        <dbReference type="Google" id="ProtNLM"/>
    </source>
</evidence>
<feature type="region of interest" description="Disordered" evidence="1">
    <location>
        <begin position="708"/>
        <end position="732"/>
    </location>
</feature>
<keyword evidence="4" id="KW-1185">Reference proteome</keyword>
<proteinExistence type="predicted"/>
<feature type="compositionally biased region" description="Gly residues" evidence="1">
    <location>
        <begin position="710"/>
        <end position="721"/>
    </location>
</feature>
<keyword evidence="2" id="KW-1133">Transmembrane helix</keyword>
<dbReference type="OrthoDB" id="3353407at2759"/>
<feature type="region of interest" description="Disordered" evidence="1">
    <location>
        <begin position="85"/>
        <end position="115"/>
    </location>
</feature>
<dbReference type="Pfam" id="PF11885">
    <property type="entry name" value="DUF3405"/>
    <property type="match status" value="1"/>
</dbReference>
<sequence length="755" mass="85648">MMERVSSFLSARSSRSNSGTQSPLHEKSDSLLLPLPQAYSKSKAKLRMRTLLGNSLYRRLALWAIAIFMITSVLILKSGVRSMDNRGSQNVDVSDDDPPPGSPAEHSPEEDKQPSSLPSWIVYEHLNGYFNGLKSLVPLKNHTPEWPIPNYQGPIRSVAITSDTVPKPKIYRPQPDYKSEEYLSKFHPVEDCFLDEHNTPAPDIYAFDGLPQHQPNPAIGSYDLLGLRQDICFDRFSRYGPYGLGYGREEGGTGEGIDTDMTGASHVWEKTGRINYNSVDWGDAQERCNTRNARRFIQETDEDGVPIRTDDDKKGLTKIERKAVLVRTYVGFRWTQHVILNFRAMISELNLKSGGEYTVHFLVHVKDLEAPIWADPRVVQDILDANVPAEFHSICSLWSEAQMRLYYPGPFTAPFENPSKQDIHGVYRSAHFPMQVFALQHPEYSHFWNWELDMRWTGSYYELFDRTGEWAKAQSRTLLWERSAKYYIPPLHGSFDNFSRLVEKELEASGRQPVMGPALFPGRQPLFSETTGRDNLPKSCGKDKDPKLCGVGEEADIITLNPLFDANESGWVFSQDVTGYNTQLQLPPRRCAIVTASRLSRRLIMAMHEETWRHHHSMFSEMFPPAMALHHGLKAAYAPHPVFLDRGWDYKHIEAAFNGGRDGTSGGPGSPFDMKNEHNHKGTTWYFNSEFAGLLWRRWLGYPQMDGRGDNGGRAGQGTMRGGKAEEESDLSSGRLCLRSMLVHPIKFENPAERA</sequence>
<reference evidence="3" key="1">
    <citation type="journal article" date="2021" name="Nat. Commun.">
        <title>Genetic determinants of endophytism in the Arabidopsis root mycobiome.</title>
        <authorList>
            <person name="Mesny F."/>
            <person name="Miyauchi S."/>
            <person name="Thiergart T."/>
            <person name="Pickel B."/>
            <person name="Atanasova L."/>
            <person name="Karlsson M."/>
            <person name="Huettel B."/>
            <person name="Barry K.W."/>
            <person name="Haridas S."/>
            <person name="Chen C."/>
            <person name="Bauer D."/>
            <person name="Andreopoulos W."/>
            <person name="Pangilinan J."/>
            <person name="LaButti K."/>
            <person name="Riley R."/>
            <person name="Lipzen A."/>
            <person name="Clum A."/>
            <person name="Drula E."/>
            <person name="Henrissat B."/>
            <person name="Kohler A."/>
            <person name="Grigoriev I.V."/>
            <person name="Martin F.M."/>
            <person name="Hacquard S."/>
        </authorList>
    </citation>
    <scope>NUCLEOTIDE SEQUENCE</scope>
    <source>
        <strain evidence="3">MPI-SDFR-AT-0117</strain>
    </source>
</reference>
<evidence type="ECO:0000313" key="4">
    <source>
        <dbReference type="Proteomes" id="UP000770015"/>
    </source>
</evidence>
<evidence type="ECO:0000256" key="1">
    <source>
        <dbReference type="SAM" id="MobiDB-lite"/>
    </source>
</evidence>
<keyword evidence="2" id="KW-0812">Transmembrane</keyword>
<dbReference type="AlphaFoldDB" id="A0A9P8VG67"/>
<dbReference type="PANTHER" id="PTHR36205">
    <property type="entry name" value="CHROMOSOME 19, WHOLE GENOME SHOTGUN SEQUENCE"/>
    <property type="match status" value="1"/>
</dbReference>
<feature type="transmembrane region" description="Helical" evidence="2">
    <location>
        <begin position="56"/>
        <end position="76"/>
    </location>
</feature>
<evidence type="ECO:0000256" key="2">
    <source>
        <dbReference type="SAM" id="Phobius"/>
    </source>
</evidence>
<evidence type="ECO:0000313" key="3">
    <source>
        <dbReference type="EMBL" id="KAH6690633.1"/>
    </source>
</evidence>